<dbReference type="RefSeq" id="WP_090469739.1">
    <property type="nucleotide sequence ID" value="NZ_FOWF01000001.1"/>
</dbReference>
<dbReference type="InterPro" id="IPR019271">
    <property type="entry name" value="DUF2284_metal-binding"/>
</dbReference>
<dbReference type="AlphaFoldDB" id="A0A1I7FE90"/>
<dbReference type="OrthoDB" id="5420534at2"/>
<sequence length="178" mass="20272">MDHQKLLQLAEQAGFEHSGELNIEALVLRQEVRDMCADNTCRRYGKCWSCPPACGSLEAIRRRIRKYTGGILLQTTRTLRDNFDVKTMLRAEQIHKDRFHTLSRQARILYPDCLPMAAGSCTICQQCTYPDRPCRFPDRMFPSMEACGLVINDVCRDSGMPYDYGAGTITYTSCILTC</sequence>
<dbReference type="STRING" id="155865.SAMN05216515_10183"/>
<organism evidence="1 2">
    <name type="scientific">Eubacterium pyruvativorans</name>
    <dbReference type="NCBI Taxonomy" id="155865"/>
    <lineage>
        <taxon>Bacteria</taxon>
        <taxon>Bacillati</taxon>
        <taxon>Bacillota</taxon>
        <taxon>Clostridia</taxon>
        <taxon>Eubacteriales</taxon>
        <taxon>Eubacteriaceae</taxon>
        <taxon>Eubacterium</taxon>
    </lineage>
</organism>
<name>A0A1I7FE90_9FIRM</name>
<evidence type="ECO:0000313" key="1">
    <source>
        <dbReference type="EMBL" id="SFU34461.1"/>
    </source>
</evidence>
<dbReference type="Pfam" id="PF10050">
    <property type="entry name" value="DUF2284"/>
    <property type="match status" value="1"/>
</dbReference>
<keyword evidence="2" id="KW-1185">Reference proteome</keyword>
<dbReference type="EMBL" id="FPBT01000002">
    <property type="protein sequence ID" value="SFU34461.1"/>
    <property type="molecule type" value="Genomic_DNA"/>
</dbReference>
<proteinExistence type="predicted"/>
<evidence type="ECO:0000313" key="2">
    <source>
        <dbReference type="Proteomes" id="UP000198817"/>
    </source>
</evidence>
<reference evidence="1 2" key="1">
    <citation type="submission" date="2016-10" db="EMBL/GenBank/DDBJ databases">
        <authorList>
            <person name="de Groot N.N."/>
        </authorList>
    </citation>
    <scope>NUCLEOTIDE SEQUENCE [LARGE SCALE GENOMIC DNA]</scope>
    <source>
        <strain evidence="1 2">KHGC13</strain>
    </source>
</reference>
<dbReference type="Proteomes" id="UP000198817">
    <property type="component" value="Unassembled WGS sequence"/>
</dbReference>
<gene>
    <name evidence="1" type="ORF">SAMN05216508_10284</name>
</gene>
<accession>A0A1I7FE90</accession>
<protein>
    <submittedName>
        <fullName evidence="1">Predicted metal-binding protein</fullName>
    </submittedName>
</protein>